<dbReference type="InterPro" id="IPR035899">
    <property type="entry name" value="DBL_dom_sf"/>
</dbReference>
<dbReference type="SMART" id="SM00325">
    <property type="entry name" value="RhoGEF"/>
    <property type="match status" value="1"/>
</dbReference>
<feature type="compositionally biased region" description="Polar residues" evidence="10">
    <location>
        <begin position="1630"/>
        <end position="1649"/>
    </location>
</feature>
<dbReference type="GO" id="GO:0007264">
    <property type="term" value="P:small GTPase-mediated signal transduction"/>
    <property type="evidence" value="ECO:0007669"/>
    <property type="project" value="InterPro"/>
</dbReference>
<feature type="compositionally biased region" description="Polar residues" evidence="10">
    <location>
        <begin position="1229"/>
        <end position="1247"/>
    </location>
</feature>
<evidence type="ECO:0000259" key="11">
    <source>
        <dbReference type="PROSITE" id="PS50003"/>
    </source>
</evidence>
<feature type="region of interest" description="Disordered" evidence="10">
    <location>
        <begin position="173"/>
        <end position="214"/>
    </location>
</feature>
<keyword evidence="2" id="KW-0963">Cytoplasm</keyword>
<dbReference type="Pfam" id="PF00621">
    <property type="entry name" value="RhoGEF"/>
    <property type="match status" value="1"/>
</dbReference>
<evidence type="ECO:0000259" key="12">
    <source>
        <dbReference type="PROSITE" id="PS50010"/>
    </source>
</evidence>
<feature type="region of interest" description="Disordered" evidence="10">
    <location>
        <begin position="510"/>
        <end position="551"/>
    </location>
</feature>
<evidence type="ECO:0000256" key="6">
    <source>
        <dbReference type="ARBA" id="ARBA00022771"/>
    </source>
</evidence>
<feature type="compositionally biased region" description="Basic and acidic residues" evidence="10">
    <location>
        <begin position="1199"/>
        <end position="1210"/>
    </location>
</feature>
<keyword evidence="14" id="KW-1185">Reference proteome</keyword>
<protein>
    <submittedName>
        <fullName evidence="15">Rho guanine nucleotide exchange factor 18 isoform X1</fullName>
    </submittedName>
</protein>
<evidence type="ECO:0000256" key="5">
    <source>
        <dbReference type="ARBA" id="ARBA00022723"/>
    </source>
</evidence>
<dbReference type="PANTHER" id="PTHR47440:SF1">
    <property type="entry name" value="RHO_RAC GUANINE NUCLEOTIDE EXCHANGE FACTOR 18"/>
    <property type="match status" value="1"/>
</dbReference>
<evidence type="ECO:0000256" key="8">
    <source>
        <dbReference type="ARBA" id="ARBA00023054"/>
    </source>
</evidence>
<keyword evidence="8 9" id="KW-0175">Coiled coil</keyword>
<dbReference type="InterPro" id="IPR041020">
    <property type="entry name" value="PH_16"/>
</dbReference>
<dbReference type="Proteomes" id="UP000515150">
    <property type="component" value="Chromosome 4"/>
</dbReference>
<evidence type="ECO:0000256" key="1">
    <source>
        <dbReference type="ARBA" id="ARBA00004496"/>
    </source>
</evidence>
<feature type="domain" description="PH" evidence="11">
    <location>
        <begin position="998"/>
        <end position="1100"/>
    </location>
</feature>
<dbReference type="GeneID" id="114854521"/>
<dbReference type="InParanoid" id="A0A6P7ME22"/>
<dbReference type="Gene3D" id="2.30.29.30">
    <property type="entry name" value="Pleckstrin-homology domain (PH domain)/Phosphotyrosine-binding domain (PTB)"/>
    <property type="match status" value="1"/>
</dbReference>
<evidence type="ECO:0000256" key="7">
    <source>
        <dbReference type="ARBA" id="ARBA00022833"/>
    </source>
</evidence>
<evidence type="ECO:0000313" key="14">
    <source>
        <dbReference type="Proteomes" id="UP000515150"/>
    </source>
</evidence>
<keyword evidence="3" id="KW-0597">Phosphoprotein</keyword>
<gene>
    <name evidence="15" type="primary">arhgef18b</name>
</gene>
<dbReference type="RefSeq" id="XP_029004830.2">
    <property type="nucleotide sequence ID" value="XM_029148997.3"/>
</dbReference>
<dbReference type="PROSITE" id="PS50081">
    <property type="entry name" value="ZF_DAG_PE_2"/>
    <property type="match status" value="1"/>
</dbReference>
<proteinExistence type="predicted"/>
<dbReference type="PROSITE" id="PS00479">
    <property type="entry name" value="ZF_DAG_PE_1"/>
    <property type="match status" value="1"/>
</dbReference>
<feature type="region of interest" description="Disordered" evidence="10">
    <location>
        <begin position="1558"/>
        <end position="1694"/>
    </location>
</feature>
<feature type="region of interest" description="Disordered" evidence="10">
    <location>
        <begin position="89"/>
        <end position="123"/>
    </location>
</feature>
<dbReference type="InterPro" id="IPR046349">
    <property type="entry name" value="C1-like_sf"/>
</dbReference>
<dbReference type="GO" id="GO:0005737">
    <property type="term" value="C:cytoplasm"/>
    <property type="evidence" value="ECO:0007669"/>
    <property type="project" value="UniProtKB-SubCell"/>
</dbReference>
<dbReference type="CDD" id="cd15794">
    <property type="entry name" value="PH_ARHGEF18"/>
    <property type="match status" value="1"/>
</dbReference>
<comment type="subcellular location">
    <subcellularLocation>
        <location evidence="1">Cytoplasm</location>
    </subcellularLocation>
</comment>
<dbReference type="FunFam" id="1.20.900.10:FF:000004">
    <property type="entry name" value="Rho guanine nucleotide exchange factor 2"/>
    <property type="match status" value="1"/>
</dbReference>
<dbReference type="Gene3D" id="3.30.60.20">
    <property type="match status" value="1"/>
</dbReference>
<keyword evidence="5" id="KW-0479">Metal-binding</keyword>
<keyword evidence="7" id="KW-0862">Zinc</keyword>
<dbReference type="InterPro" id="IPR000219">
    <property type="entry name" value="DH_dom"/>
</dbReference>
<feature type="region of interest" description="Disordered" evidence="10">
    <location>
        <begin position="604"/>
        <end position="687"/>
    </location>
</feature>
<accession>A0A6P7ME22</accession>
<dbReference type="Pfam" id="PF17838">
    <property type="entry name" value="PH_16"/>
    <property type="match status" value="1"/>
</dbReference>
<feature type="coiled-coil region" evidence="9">
    <location>
        <begin position="1369"/>
        <end position="1452"/>
    </location>
</feature>
<feature type="domain" description="DH" evidence="12">
    <location>
        <begin position="759"/>
        <end position="956"/>
    </location>
</feature>
<dbReference type="SUPFAM" id="SSF50729">
    <property type="entry name" value="PH domain-like"/>
    <property type="match status" value="1"/>
</dbReference>
<organism evidence="14 15">
    <name type="scientific">Betta splendens</name>
    <name type="common">Siamese fighting fish</name>
    <dbReference type="NCBI Taxonomy" id="158456"/>
    <lineage>
        <taxon>Eukaryota</taxon>
        <taxon>Metazoa</taxon>
        <taxon>Chordata</taxon>
        <taxon>Craniata</taxon>
        <taxon>Vertebrata</taxon>
        <taxon>Euteleostomi</taxon>
        <taxon>Actinopterygii</taxon>
        <taxon>Neopterygii</taxon>
        <taxon>Teleostei</taxon>
        <taxon>Neoteleostei</taxon>
        <taxon>Acanthomorphata</taxon>
        <taxon>Anabantaria</taxon>
        <taxon>Anabantiformes</taxon>
        <taxon>Anabantoidei</taxon>
        <taxon>Osphronemidae</taxon>
        <taxon>Betta</taxon>
    </lineage>
</organism>
<feature type="region of interest" description="Disordered" evidence="10">
    <location>
        <begin position="1196"/>
        <end position="1275"/>
    </location>
</feature>
<dbReference type="InterPro" id="IPR053089">
    <property type="entry name" value="Rho_GEF18"/>
</dbReference>
<evidence type="ECO:0000256" key="3">
    <source>
        <dbReference type="ARBA" id="ARBA00022553"/>
    </source>
</evidence>
<evidence type="ECO:0000259" key="13">
    <source>
        <dbReference type="PROSITE" id="PS50081"/>
    </source>
</evidence>
<dbReference type="SUPFAM" id="SSF57889">
    <property type="entry name" value="Cysteine-rich domain"/>
    <property type="match status" value="1"/>
</dbReference>
<feature type="compositionally biased region" description="Basic and acidic residues" evidence="10">
    <location>
        <begin position="1720"/>
        <end position="1732"/>
    </location>
</feature>
<dbReference type="InterPro" id="IPR011993">
    <property type="entry name" value="PH-like_dom_sf"/>
</dbReference>
<dbReference type="GO" id="GO:0008270">
    <property type="term" value="F:zinc ion binding"/>
    <property type="evidence" value="ECO:0007669"/>
    <property type="project" value="UniProtKB-KW"/>
</dbReference>
<feature type="compositionally biased region" description="Basic and acidic residues" evidence="10">
    <location>
        <begin position="517"/>
        <end position="538"/>
    </location>
</feature>
<feature type="compositionally biased region" description="Low complexity" evidence="10">
    <location>
        <begin position="177"/>
        <end position="190"/>
    </location>
</feature>
<keyword evidence="4" id="KW-0344">Guanine-nucleotide releasing factor</keyword>
<dbReference type="InterPro" id="IPR002219">
    <property type="entry name" value="PKC_DAG/PE"/>
</dbReference>
<evidence type="ECO:0000256" key="4">
    <source>
        <dbReference type="ARBA" id="ARBA00022658"/>
    </source>
</evidence>
<dbReference type="SUPFAM" id="SSF48065">
    <property type="entry name" value="DBL homology domain (DH-domain)"/>
    <property type="match status" value="1"/>
</dbReference>
<sequence length="1732" mass="192275">MSPPPRLLFPSLQLSLLGGNPHPGVDSPSLSLSLPLLPPFPPRWSSGQSSTPRCAAPMADSPLNNSWPSFSRLWMRRWSFKRASECKPCSRPCGPPSARPSLQPCAPSGRGSSSSPSPASIAEDVFFGGANDDQDTCSTVSDYDCPVELSSSVEDLPGLSPSLRDSEYFKDLEGGIPASPSPASTLSAVPESSPALGPQLPPRTPVTSPAPHADVRPHRYLQPAEEACRNFVVTQLCPKSLPACIIDSGDSSDRALGLSLTIHINGLLGSMETATKAPESEEANQQTAMDLDGDMDQDSFPILVRSMSTSRRHSWGVPVSPINLGRRLSLDTTAMDSDGEREDDNEALNNLFLSLEKDTACPGEEPDAPRLRLPPPRARVTSMAGGAPGKHLYSRSDILATDACSRAAHVSRVVQTSKRAARAAGAEEFDPEENLHSTEGQSHMLMVQKVLQELKLYHGAKQRNTTPEAKDSGNVTWYEFLSNENDEEEDRSEKVEKGTKVKRTLSSLRNRMTGSINKDKGKNREKDQQREKWKEKTKVIRRGSGGGGSSSNGHCLTPCAFSSCATCSLCSKTLQKKHSLQCMNCAVNVHKSCKSLLGECTSNKNKRDSFPRGSSSSSPNLAPKVRDSEHHQSGPGLDGHPGFLSTPGMTISQGALPTATHPSNTTSAPGSSGSTTRYHSSSASLPGEMDETDALRFKRCNEDAISLAPSTTDTIFVEDAHYAAVRADLESDAQDLEAESWSLAADQQYVKKHPKEMVKRQDVIYELMQTEMHHVRTLKIMLNVYVRELKENLQMDPSRLDCLFPRLESLLELHTHFLSRLKERRQESLVSPNDRNYTINRVADILIAQFSGELGERMKDSYGDFCSHHTEAVSYYKEQLQNNKKFHNIIRKINNLPIVRRLGVTECILLVTQRITKYPVLVERLLHNSEAGTGEHEDLTRALALIKDTIVQVDTLVNLHEKTSRLKDIQNKMEPKSLGKIKDGRVFRREDLAPDRRRLLHEGTVNWKAASGRLKDILAVLLSDVLLLLQEKDQRYVFATVDNKPSVISLQKLIVREVAHEEKAMFLICASSNEPEMYEIHTASKEERNTWMAHIRQAVESCPHTEERLFSEEEEARASKFKEFQERLSQKDAVIIQALTEKLQLFTEIAESVGGLEDTSSRSRLLLRGDGPDLQQGETLLKGAITEVENLQNLLQSGVREETPTPRLEEGNGSGVLPRRADTFGGYDSSPTIFSKNGSIKKNFSGESRNKDRSQRASSDPQLKDLSGSHTLDQTVDESCCSPARWNRIWSNSFPEAEFFDRVLMLSQRLYSLQAIISQQDSHIELQRASLTERAGLPSRHRGNVLLEQEKQRTLALQREELANFHKLQSQHRQEQQRWERERERHRQQVEATEARLRQREEECRRLEENLAKERDELEIQREKYQQDLERLRESTRAVEKEKERLEHQKKIKRKTIEVAPMSGSLNGELLLSSGLSSSSSVSDLPLPLPQKPLVRSSLSVAPADFSERPEVLLRRDTVGPSTLPLKTDVPLHLFSTTNQQHKAVGVQQQIPTKLAALSSGKGKAGKSGKASHRTDSTASVDMKQMLPLKLSTQDDSTVKAKRSISPHQQLMHPPQPHSLHHQADLLSPPDSTGPDTQSTSSINTSHHASIQRPPMPPAHSHTQAPVQPPSMPPHSQSTGALHFQSHAQPPLLSPNAQTHVQVNAGLSHSHSMPPPYKGTAEDLSKEDVIFF</sequence>
<dbReference type="FunFam" id="2.30.29.30:FF:000021">
    <property type="entry name" value="Rho guanine nucleotide exchange factor 2"/>
    <property type="match status" value="1"/>
</dbReference>
<dbReference type="CTD" id="562264"/>
<feature type="compositionally biased region" description="Low complexity" evidence="10">
    <location>
        <begin position="662"/>
        <end position="684"/>
    </location>
</feature>
<feature type="region of interest" description="Disordered" evidence="10">
    <location>
        <begin position="1707"/>
        <end position="1732"/>
    </location>
</feature>
<keyword evidence="6" id="KW-0863">Zinc-finger</keyword>
<dbReference type="GO" id="GO:0005085">
    <property type="term" value="F:guanyl-nucleotide exchange factor activity"/>
    <property type="evidence" value="ECO:0007669"/>
    <property type="project" value="UniProtKB-KW"/>
</dbReference>
<reference evidence="15" key="1">
    <citation type="submission" date="2025-08" db="UniProtKB">
        <authorList>
            <consortium name="RefSeq"/>
        </authorList>
    </citation>
    <scope>IDENTIFICATION</scope>
</reference>
<evidence type="ECO:0000256" key="10">
    <source>
        <dbReference type="SAM" id="MobiDB-lite"/>
    </source>
</evidence>
<dbReference type="OrthoDB" id="28045at2759"/>
<dbReference type="InterPro" id="IPR037744">
    <property type="entry name" value="ARHGEF18_PH"/>
</dbReference>
<dbReference type="SMART" id="SM00233">
    <property type="entry name" value="PH"/>
    <property type="match status" value="1"/>
</dbReference>
<feature type="domain" description="Phorbol-ester/DAG-type" evidence="13">
    <location>
        <begin position="553"/>
        <end position="600"/>
    </location>
</feature>
<dbReference type="PROSITE" id="PS50003">
    <property type="entry name" value="PH_DOMAIN"/>
    <property type="match status" value="1"/>
</dbReference>
<evidence type="ECO:0000256" key="2">
    <source>
        <dbReference type="ARBA" id="ARBA00022490"/>
    </source>
</evidence>
<evidence type="ECO:0000256" key="9">
    <source>
        <dbReference type="SAM" id="Coils"/>
    </source>
</evidence>
<dbReference type="InterPro" id="IPR001849">
    <property type="entry name" value="PH_domain"/>
</dbReference>
<evidence type="ECO:0000313" key="15">
    <source>
        <dbReference type="RefSeq" id="XP_029004830.2"/>
    </source>
</evidence>
<dbReference type="CDD" id="cd00160">
    <property type="entry name" value="RhoGEF"/>
    <property type="match status" value="1"/>
</dbReference>
<feature type="compositionally biased region" description="Low complexity" evidence="10">
    <location>
        <begin position="106"/>
        <end position="120"/>
    </location>
</feature>
<dbReference type="PANTHER" id="PTHR47440">
    <property type="entry name" value="RIKEN CDNA A430078G23 GENE"/>
    <property type="match status" value="1"/>
</dbReference>
<dbReference type="Gene3D" id="1.20.900.10">
    <property type="entry name" value="Dbl homology (DH) domain"/>
    <property type="match status" value="1"/>
</dbReference>
<name>A0A6P7ME22_BETSP</name>
<dbReference type="KEGG" id="bspl:114854521"/>
<dbReference type="PROSITE" id="PS50010">
    <property type="entry name" value="DH_2"/>
    <property type="match status" value="1"/>
</dbReference>